<protein>
    <submittedName>
        <fullName evidence="2">Nuclear transport factor 2 family protein</fullName>
    </submittedName>
</protein>
<dbReference type="RefSeq" id="WP_139929654.1">
    <property type="nucleotide sequence ID" value="NZ_CP040915.1"/>
</dbReference>
<organism evidence="2 3">
    <name type="scientific">Georgenia yuyongxinii</name>
    <dbReference type="NCBI Taxonomy" id="2589797"/>
    <lineage>
        <taxon>Bacteria</taxon>
        <taxon>Bacillati</taxon>
        <taxon>Actinomycetota</taxon>
        <taxon>Actinomycetes</taxon>
        <taxon>Micrococcales</taxon>
        <taxon>Bogoriellaceae</taxon>
        <taxon>Georgenia</taxon>
    </lineage>
</organism>
<accession>A0A5B8C7M4</accession>
<dbReference type="OrthoDB" id="8526151at2"/>
<dbReference type="Gene3D" id="3.10.450.50">
    <property type="match status" value="1"/>
</dbReference>
<name>A0A5B8C7M4_9MICO</name>
<dbReference type="Pfam" id="PF12680">
    <property type="entry name" value="SnoaL_2"/>
    <property type="match status" value="1"/>
</dbReference>
<proteinExistence type="predicted"/>
<gene>
    <name evidence="2" type="ORF">FE374_13210</name>
</gene>
<dbReference type="KEGG" id="gyu:FE374_13210"/>
<evidence type="ECO:0000313" key="3">
    <source>
        <dbReference type="Proteomes" id="UP000314616"/>
    </source>
</evidence>
<dbReference type="InterPro" id="IPR032710">
    <property type="entry name" value="NTF2-like_dom_sf"/>
</dbReference>
<dbReference type="SUPFAM" id="SSF54427">
    <property type="entry name" value="NTF2-like"/>
    <property type="match status" value="1"/>
</dbReference>
<evidence type="ECO:0000313" key="2">
    <source>
        <dbReference type="EMBL" id="QDC25441.1"/>
    </source>
</evidence>
<dbReference type="EMBL" id="CP040915">
    <property type="protein sequence ID" value="QDC25441.1"/>
    <property type="molecule type" value="Genomic_DNA"/>
</dbReference>
<dbReference type="Proteomes" id="UP000314616">
    <property type="component" value="Chromosome"/>
</dbReference>
<dbReference type="AlphaFoldDB" id="A0A5B8C7M4"/>
<reference evidence="2 3" key="1">
    <citation type="submission" date="2019-05" db="EMBL/GenBank/DDBJ databases">
        <title>Georgenia *** sp. nov., and Georgenia *** sp. nov., isolated from the intestinal contents of plateau pika (Ochotona curzoniae) in the Qinghai-Tibet plateau of China.</title>
        <authorList>
            <person name="Tian Z."/>
        </authorList>
    </citation>
    <scope>NUCLEOTIDE SEQUENCE [LARGE SCALE GENOMIC DNA]</scope>
    <source>
        <strain evidence="2 3">Z443</strain>
    </source>
</reference>
<evidence type="ECO:0000259" key="1">
    <source>
        <dbReference type="Pfam" id="PF12680"/>
    </source>
</evidence>
<dbReference type="InterPro" id="IPR037401">
    <property type="entry name" value="SnoaL-like"/>
</dbReference>
<feature type="domain" description="SnoaL-like" evidence="1">
    <location>
        <begin position="11"/>
        <end position="93"/>
    </location>
</feature>
<sequence>MDDRRLTDWMEGYVRAWNSNDPADIEALFTEDAVYLTEPYAEPWQGRKAIVRGWLEIKDEPGQTTFRWEPLAVDHDLHLIEGRTEYHVDPPRNYRNLWAIRLDGEGRCSEFTEWWMKEPLPE</sequence>